<evidence type="ECO:0000313" key="1">
    <source>
        <dbReference type="EMBL" id="OUP61719.1"/>
    </source>
</evidence>
<name>A0A1Y4M1E4_9FIRM</name>
<evidence type="ECO:0000313" key="2">
    <source>
        <dbReference type="Proteomes" id="UP000195447"/>
    </source>
</evidence>
<organism evidence="1 2">
    <name type="scientific">Faecalitalea cylindroides</name>
    <dbReference type="NCBI Taxonomy" id="39483"/>
    <lineage>
        <taxon>Bacteria</taxon>
        <taxon>Bacillati</taxon>
        <taxon>Bacillota</taxon>
        <taxon>Erysipelotrichia</taxon>
        <taxon>Erysipelotrichales</taxon>
        <taxon>Erysipelotrichaceae</taxon>
        <taxon>Faecalitalea</taxon>
    </lineage>
</organism>
<dbReference type="EMBL" id="NFKM01000002">
    <property type="protein sequence ID" value="OUP61719.1"/>
    <property type="molecule type" value="Genomic_DNA"/>
</dbReference>
<dbReference type="Proteomes" id="UP000195447">
    <property type="component" value="Unassembled WGS sequence"/>
</dbReference>
<keyword evidence="2" id="KW-1185">Reference proteome</keyword>
<sequence>MILAIDPGNVESAYVIVENDLSRVIEKGKTLNPILLRALTVWAYKYGCSIDYFAIEGIQSYGMAVGKSVFETCYFIGRLIEVGKRDLHIEPTLIYRMEEKLCLCHSVKANDSNIRQALIDRFGVVGTKKNPGFFYGFKKDIWSAMAVATTYHDKYLCGEEF</sequence>
<gene>
    <name evidence="1" type="ORF">B5F14_01815</name>
</gene>
<dbReference type="AlphaFoldDB" id="A0A1Y4M1E4"/>
<accession>A0A1Y4M1E4</accession>
<comment type="caution">
    <text evidence="1">The sequence shown here is derived from an EMBL/GenBank/DDBJ whole genome shotgun (WGS) entry which is preliminary data.</text>
</comment>
<reference evidence="2" key="1">
    <citation type="submission" date="2017-04" db="EMBL/GenBank/DDBJ databases">
        <title>Function of individual gut microbiota members based on whole genome sequencing of pure cultures obtained from chicken caecum.</title>
        <authorList>
            <person name="Medvecky M."/>
            <person name="Cejkova D."/>
            <person name="Polansky O."/>
            <person name="Karasova D."/>
            <person name="Kubasova T."/>
            <person name="Cizek A."/>
            <person name="Rychlik I."/>
        </authorList>
    </citation>
    <scope>NUCLEOTIDE SEQUENCE [LARGE SCALE GENOMIC DNA]</scope>
    <source>
        <strain evidence="2">An178</strain>
    </source>
</reference>
<protein>
    <submittedName>
        <fullName evidence="1">Uncharacterized protein</fullName>
    </submittedName>
</protein>
<proteinExistence type="predicted"/>
<dbReference type="RefSeq" id="WP_087158161.1">
    <property type="nucleotide sequence ID" value="NZ_NFKM01000002.1"/>
</dbReference>